<proteinExistence type="predicted"/>
<keyword evidence="1" id="KW-0732">Signal</keyword>
<comment type="caution">
    <text evidence="2">The sequence shown here is derived from an EMBL/GenBank/DDBJ whole genome shotgun (WGS) entry which is preliminary data.</text>
</comment>
<evidence type="ECO:0000313" key="3">
    <source>
        <dbReference type="Proteomes" id="UP000324222"/>
    </source>
</evidence>
<feature type="signal peptide" evidence="1">
    <location>
        <begin position="1"/>
        <end position="20"/>
    </location>
</feature>
<name>A0A5B7FII0_PORTR</name>
<accession>A0A5B7FII0</accession>
<dbReference type="EMBL" id="VSRR010007563">
    <property type="protein sequence ID" value="MPC47121.1"/>
    <property type="molecule type" value="Genomic_DNA"/>
</dbReference>
<evidence type="ECO:0000256" key="1">
    <source>
        <dbReference type="SAM" id="SignalP"/>
    </source>
</evidence>
<dbReference type="Proteomes" id="UP000324222">
    <property type="component" value="Unassembled WGS sequence"/>
</dbReference>
<protein>
    <submittedName>
        <fullName evidence="2">Uncharacterized protein</fullName>
    </submittedName>
</protein>
<sequence>MLTSLLILITAYLPSPRSLASLGFLLPLPLILSNSLTQKFISTFNSSYLSLLNSVRGRFQDICPYPLAIFFFFFCEGVFKSVLDQCPCRDVLIALGDFGIVTGTERGGYMLCVCPMALVWLESLSYCAYCCFIAPFCKWQVSLLEGVVHVIPRYFRGLQFSMVQVAVLSAPDVFVAT</sequence>
<feature type="chain" id="PRO_5022749562" evidence="1">
    <location>
        <begin position="21"/>
        <end position="177"/>
    </location>
</feature>
<organism evidence="2 3">
    <name type="scientific">Portunus trituberculatus</name>
    <name type="common">Swimming crab</name>
    <name type="synonym">Neptunus trituberculatus</name>
    <dbReference type="NCBI Taxonomy" id="210409"/>
    <lineage>
        <taxon>Eukaryota</taxon>
        <taxon>Metazoa</taxon>
        <taxon>Ecdysozoa</taxon>
        <taxon>Arthropoda</taxon>
        <taxon>Crustacea</taxon>
        <taxon>Multicrustacea</taxon>
        <taxon>Malacostraca</taxon>
        <taxon>Eumalacostraca</taxon>
        <taxon>Eucarida</taxon>
        <taxon>Decapoda</taxon>
        <taxon>Pleocyemata</taxon>
        <taxon>Brachyura</taxon>
        <taxon>Eubrachyura</taxon>
        <taxon>Portunoidea</taxon>
        <taxon>Portunidae</taxon>
        <taxon>Portuninae</taxon>
        <taxon>Portunus</taxon>
    </lineage>
</organism>
<evidence type="ECO:0000313" key="2">
    <source>
        <dbReference type="EMBL" id="MPC47121.1"/>
    </source>
</evidence>
<keyword evidence="3" id="KW-1185">Reference proteome</keyword>
<dbReference type="AlphaFoldDB" id="A0A5B7FII0"/>
<gene>
    <name evidence="2" type="ORF">E2C01_040856</name>
</gene>
<reference evidence="2 3" key="1">
    <citation type="submission" date="2019-05" db="EMBL/GenBank/DDBJ databases">
        <title>Another draft genome of Portunus trituberculatus and its Hox gene families provides insights of decapod evolution.</title>
        <authorList>
            <person name="Jeong J.-H."/>
            <person name="Song I."/>
            <person name="Kim S."/>
            <person name="Choi T."/>
            <person name="Kim D."/>
            <person name="Ryu S."/>
            <person name="Kim W."/>
        </authorList>
    </citation>
    <scope>NUCLEOTIDE SEQUENCE [LARGE SCALE GENOMIC DNA]</scope>
    <source>
        <tissue evidence="2">Muscle</tissue>
    </source>
</reference>